<evidence type="ECO:0000313" key="2">
    <source>
        <dbReference type="EMBL" id="QTC88073.1"/>
    </source>
</evidence>
<proteinExistence type="predicted"/>
<dbReference type="EMBL" id="CP062006">
    <property type="protein sequence ID" value="QTC88073.1"/>
    <property type="molecule type" value="Genomic_DNA"/>
</dbReference>
<gene>
    <name evidence="2" type="ORF">IFE19_01305</name>
</gene>
<name>A0ABX7SM12_9CAUL</name>
<accession>A0ABX7SM12</accession>
<evidence type="ECO:0000313" key="3">
    <source>
        <dbReference type="Proteomes" id="UP000663942"/>
    </source>
</evidence>
<keyword evidence="3" id="KW-1185">Reference proteome</keyword>
<dbReference type="RefSeq" id="WP_207825027.1">
    <property type="nucleotide sequence ID" value="NZ_CP062006.1"/>
</dbReference>
<dbReference type="Proteomes" id="UP000663942">
    <property type="component" value="Chromosome"/>
</dbReference>
<organism evidence="2 3">
    <name type="scientific">Brevundimonas pondensis</name>
    <dbReference type="NCBI Taxonomy" id="2774189"/>
    <lineage>
        <taxon>Bacteria</taxon>
        <taxon>Pseudomonadati</taxon>
        <taxon>Pseudomonadota</taxon>
        <taxon>Alphaproteobacteria</taxon>
        <taxon>Caulobacterales</taxon>
        <taxon>Caulobacteraceae</taxon>
        <taxon>Brevundimonas</taxon>
    </lineage>
</organism>
<sequence>MSLQVSSAARDFGGVAQSTPPEAGWTFRAPRHGDLVACPYCANRLTACCDYCGDEGVLFAMDLPENLHG</sequence>
<feature type="region of interest" description="Disordered" evidence="1">
    <location>
        <begin position="1"/>
        <end position="23"/>
    </location>
</feature>
<evidence type="ECO:0000256" key="1">
    <source>
        <dbReference type="SAM" id="MobiDB-lite"/>
    </source>
</evidence>
<reference evidence="2 3" key="1">
    <citation type="submission" date="2020-09" db="EMBL/GenBank/DDBJ databases">
        <title>Brevundimonas sp. LVF1 isolated from an oligotrophic pond in Goettingen, Germany.</title>
        <authorList>
            <person name="Friedrich I."/>
            <person name="Klassen A."/>
            <person name="Neubauer H."/>
            <person name="Schneider D."/>
            <person name="Hertel R."/>
            <person name="Daniel R."/>
        </authorList>
    </citation>
    <scope>NUCLEOTIDE SEQUENCE [LARGE SCALE GENOMIC DNA]</scope>
    <source>
        <strain evidence="2 3">LVF1</strain>
    </source>
</reference>
<protein>
    <submittedName>
        <fullName evidence="2">Uncharacterized protein</fullName>
    </submittedName>
</protein>